<dbReference type="Proteomes" id="UP000049828">
    <property type="component" value="Unassembled WGS sequence"/>
</dbReference>
<dbReference type="RefSeq" id="WP_007889074.1">
    <property type="nucleotide sequence ID" value="NZ_CVRS01000062.1"/>
</dbReference>
<dbReference type="AlphaFoldDB" id="A0A0M6WJG4"/>
<reference evidence="2" key="2">
    <citation type="submission" date="2015-05" db="EMBL/GenBank/DDBJ databases">
        <authorList>
            <person name="Wang D.B."/>
            <person name="Wang M."/>
        </authorList>
    </citation>
    <scope>NUCLEOTIDE SEQUENCE [LARGE SCALE GENOMIC DNA]</scope>
    <source>
        <strain evidence="2">L1-83</strain>
    </source>
</reference>
<name>A0A0M6WJG4_9FIRM</name>
<evidence type="ECO:0000313" key="5">
    <source>
        <dbReference type="Proteomes" id="UP000286271"/>
    </source>
</evidence>
<gene>
    <name evidence="3" type="ORF">DW707_12710</name>
    <name evidence="2" type="ORF">RIL183_17571</name>
</gene>
<dbReference type="EMBL" id="CVRS01000062">
    <property type="protein sequence ID" value="CRL35765.1"/>
    <property type="molecule type" value="Genomic_DNA"/>
</dbReference>
<reference evidence="4" key="1">
    <citation type="submission" date="2015-05" db="EMBL/GenBank/DDBJ databases">
        <authorList>
            <consortium name="Pathogen Informatics"/>
        </authorList>
    </citation>
    <scope>NUCLEOTIDE SEQUENCE [LARGE SCALE GENOMIC DNA]</scope>
    <source>
        <strain evidence="4">L1-83</strain>
    </source>
</reference>
<dbReference type="GeneID" id="75164411"/>
<evidence type="ECO:0000313" key="2">
    <source>
        <dbReference type="EMBL" id="CRL35765.1"/>
    </source>
</evidence>
<evidence type="ECO:0000256" key="1">
    <source>
        <dbReference type="SAM" id="Coils"/>
    </source>
</evidence>
<accession>A0A0M6WJG4</accession>
<keyword evidence="4" id="KW-1185">Reference proteome</keyword>
<dbReference type="STRING" id="360807.ERS852392_00767"/>
<reference evidence="3 5" key="3">
    <citation type="submission" date="2018-08" db="EMBL/GenBank/DDBJ databases">
        <title>A genome reference for cultivated species of the human gut microbiota.</title>
        <authorList>
            <person name="Zou Y."/>
            <person name="Xue W."/>
            <person name="Luo G."/>
        </authorList>
    </citation>
    <scope>NUCLEOTIDE SEQUENCE [LARGE SCALE GENOMIC DNA]</scope>
    <source>
        <strain evidence="3 5">AM27-11</strain>
    </source>
</reference>
<evidence type="ECO:0000313" key="3">
    <source>
        <dbReference type="EMBL" id="RHE95916.1"/>
    </source>
</evidence>
<keyword evidence="1" id="KW-0175">Coiled coil</keyword>
<organism evidence="2 4">
    <name type="scientific">Roseburia inulinivorans</name>
    <dbReference type="NCBI Taxonomy" id="360807"/>
    <lineage>
        <taxon>Bacteria</taxon>
        <taxon>Bacillati</taxon>
        <taxon>Bacillota</taxon>
        <taxon>Clostridia</taxon>
        <taxon>Lachnospirales</taxon>
        <taxon>Lachnospiraceae</taxon>
        <taxon>Roseburia</taxon>
    </lineage>
</organism>
<sequence>MDVGSVYGSYYETAKSYMGLRKEEKQAGSAEKVTDKSQVSSEDMTLEEYKEYFNEKMNSLYTHPSQRNRNDIIDITDAAYKRMQTDPEYEKKILDALAKNKAVNFGNYIPQISYMHIDDTYEKCYGYTQGMKENDGYSGSSSAKGTDAGRQKKARQKELLEEYLEKRAQAKKQQLEMLNKKIAKMELERSRQTQSWNSERQMAKASNAYDANIMMEAELVKNITKGENNGNFK</sequence>
<proteinExistence type="predicted"/>
<feature type="coiled-coil region" evidence="1">
    <location>
        <begin position="153"/>
        <end position="195"/>
    </location>
</feature>
<dbReference type="OrthoDB" id="2038942at2"/>
<evidence type="ECO:0000313" key="4">
    <source>
        <dbReference type="Proteomes" id="UP000049828"/>
    </source>
</evidence>
<dbReference type="Proteomes" id="UP000286271">
    <property type="component" value="Unassembled WGS sequence"/>
</dbReference>
<protein>
    <submittedName>
        <fullName evidence="2">Uncharacterized protein</fullName>
    </submittedName>
</protein>
<dbReference type="EMBL" id="QSKW01000021">
    <property type="protein sequence ID" value="RHE95916.1"/>
    <property type="molecule type" value="Genomic_DNA"/>
</dbReference>